<keyword evidence="1" id="KW-0175">Coiled coil</keyword>
<accession>A0A397URN6</accession>
<feature type="coiled-coil region" evidence="1">
    <location>
        <begin position="26"/>
        <end position="74"/>
    </location>
</feature>
<protein>
    <submittedName>
        <fullName evidence="2">Uncharacterized protein</fullName>
    </submittedName>
</protein>
<name>A0A397URN6_9GLOM</name>
<evidence type="ECO:0000256" key="1">
    <source>
        <dbReference type="SAM" id="Coils"/>
    </source>
</evidence>
<evidence type="ECO:0000313" key="2">
    <source>
        <dbReference type="EMBL" id="RIB12890.1"/>
    </source>
</evidence>
<sequence>MPRRNRSPKEELTMLLTQHEKFLDRNEKLELENYALLNEIEDMKEVYIIQQETINDQETKIEDLDVEVKNLQVNCCNN</sequence>
<dbReference type="AlphaFoldDB" id="A0A397URN6"/>
<keyword evidence="3" id="KW-1185">Reference proteome</keyword>
<dbReference type="Proteomes" id="UP000266673">
    <property type="component" value="Unassembled WGS sequence"/>
</dbReference>
<organism evidence="2 3">
    <name type="scientific">Gigaspora rosea</name>
    <dbReference type="NCBI Taxonomy" id="44941"/>
    <lineage>
        <taxon>Eukaryota</taxon>
        <taxon>Fungi</taxon>
        <taxon>Fungi incertae sedis</taxon>
        <taxon>Mucoromycota</taxon>
        <taxon>Glomeromycotina</taxon>
        <taxon>Glomeromycetes</taxon>
        <taxon>Diversisporales</taxon>
        <taxon>Gigasporaceae</taxon>
        <taxon>Gigaspora</taxon>
    </lineage>
</organism>
<proteinExistence type="predicted"/>
<reference evidence="2 3" key="1">
    <citation type="submission" date="2018-06" db="EMBL/GenBank/DDBJ databases">
        <title>Comparative genomics reveals the genomic features of Rhizophagus irregularis, R. cerebriforme, R. diaphanum and Gigaspora rosea, and their symbiotic lifestyle signature.</title>
        <authorList>
            <person name="Morin E."/>
            <person name="San Clemente H."/>
            <person name="Chen E.C.H."/>
            <person name="De La Providencia I."/>
            <person name="Hainaut M."/>
            <person name="Kuo A."/>
            <person name="Kohler A."/>
            <person name="Murat C."/>
            <person name="Tang N."/>
            <person name="Roy S."/>
            <person name="Loubradou J."/>
            <person name="Henrissat B."/>
            <person name="Grigoriev I.V."/>
            <person name="Corradi N."/>
            <person name="Roux C."/>
            <person name="Martin F.M."/>
        </authorList>
    </citation>
    <scope>NUCLEOTIDE SEQUENCE [LARGE SCALE GENOMIC DNA]</scope>
    <source>
        <strain evidence="2 3">DAOM 194757</strain>
    </source>
</reference>
<comment type="caution">
    <text evidence="2">The sequence shown here is derived from an EMBL/GenBank/DDBJ whole genome shotgun (WGS) entry which is preliminary data.</text>
</comment>
<evidence type="ECO:0000313" key="3">
    <source>
        <dbReference type="Proteomes" id="UP000266673"/>
    </source>
</evidence>
<dbReference type="EMBL" id="QKWP01000980">
    <property type="protein sequence ID" value="RIB12890.1"/>
    <property type="molecule type" value="Genomic_DNA"/>
</dbReference>
<gene>
    <name evidence="2" type="ORF">C2G38_2199473</name>
</gene>